<gene>
    <name evidence="1" type="ORF">SPBR_02123</name>
</gene>
<reference evidence="1 2" key="1">
    <citation type="journal article" date="2014" name="BMC Genomics">
        <title>Comparative genomics of the major fungal agents of human and animal Sporotrichosis: Sporothrix schenckii and Sporothrix brasiliensis.</title>
        <authorList>
            <person name="Teixeira M.M."/>
            <person name="de Almeida L.G."/>
            <person name="Kubitschek-Barreira P."/>
            <person name="Alves F.L."/>
            <person name="Kioshima E.S."/>
            <person name="Abadio A.K."/>
            <person name="Fernandes L."/>
            <person name="Derengowski L.S."/>
            <person name="Ferreira K.S."/>
            <person name="Souza R.C."/>
            <person name="Ruiz J.C."/>
            <person name="de Andrade N.C."/>
            <person name="Paes H.C."/>
            <person name="Nicola A.M."/>
            <person name="Albuquerque P."/>
            <person name="Gerber A.L."/>
            <person name="Martins V.P."/>
            <person name="Peconick L.D."/>
            <person name="Neto A.V."/>
            <person name="Chaucanez C.B."/>
            <person name="Silva P.A."/>
            <person name="Cunha O.L."/>
            <person name="de Oliveira F.F."/>
            <person name="dos Santos T.C."/>
            <person name="Barros A.L."/>
            <person name="Soares M.A."/>
            <person name="de Oliveira L.M."/>
            <person name="Marini M.M."/>
            <person name="Villalobos-Duno H."/>
            <person name="Cunha M.M."/>
            <person name="de Hoog S."/>
            <person name="da Silveira J.F."/>
            <person name="Henrissat B."/>
            <person name="Nino-Vega G.A."/>
            <person name="Cisalpino P.S."/>
            <person name="Mora-Montes H.M."/>
            <person name="Almeida S.R."/>
            <person name="Stajich J.E."/>
            <person name="Lopes-Bezerra L.M."/>
            <person name="Vasconcelos A.T."/>
            <person name="Felipe M.S."/>
        </authorList>
    </citation>
    <scope>NUCLEOTIDE SEQUENCE [LARGE SCALE GENOMIC DNA]</scope>
    <source>
        <strain evidence="1 2">5110</strain>
    </source>
</reference>
<evidence type="ECO:0000313" key="2">
    <source>
        <dbReference type="Proteomes" id="UP000031575"/>
    </source>
</evidence>
<proteinExistence type="predicted"/>
<organism evidence="1 2">
    <name type="scientific">Sporothrix brasiliensis 5110</name>
    <dbReference type="NCBI Taxonomy" id="1398154"/>
    <lineage>
        <taxon>Eukaryota</taxon>
        <taxon>Fungi</taxon>
        <taxon>Dikarya</taxon>
        <taxon>Ascomycota</taxon>
        <taxon>Pezizomycotina</taxon>
        <taxon>Sordariomycetes</taxon>
        <taxon>Sordariomycetidae</taxon>
        <taxon>Ophiostomatales</taxon>
        <taxon>Ophiostomataceae</taxon>
        <taxon>Sporothrix</taxon>
    </lineage>
</organism>
<dbReference type="VEuPathDB" id="FungiDB:SPBR_02123"/>
<dbReference type="Proteomes" id="UP000031575">
    <property type="component" value="Unassembled WGS sequence"/>
</dbReference>
<name>A0A0C2FJV1_9PEZI</name>
<dbReference type="RefSeq" id="XP_040619323.1">
    <property type="nucleotide sequence ID" value="XM_040760430.1"/>
</dbReference>
<dbReference type="GeneID" id="63675351"/>
<protein>
    <submittedName>
        <fullName evidence="1">Uncharacterized protein</fullName>
    </submittedName>
</protein>
<comment type="caution">
    <text evidence="1">The sequence shown here is derived from an EMBL/GenBank/DDBJ whole genome shotgun (WGS) entry which is preliminary data.</text>
</comment>
<keyword evidence="2" id="KW-1185">Reference proteome</keyword>
<evidence type="ECO:0000313" key="1">
    <source>
        <dbReference type="EMBL" id="KIH91313.1"/>
    </source>
</evidence>
<accession>A0A0C2FJV1</accession>
<dbReference type="HOGENOM" id="CLU_2321886_0_0_1"/>
<dbReference type="AlphaFoldDB" id="A0A0C2FJV1"/>
<dbReference type="EMBL" id="AWTV01000007">
    <property type="protein sequence ID" value="KIH91313.1"/>
    <property type="molecule type" value="Genomic_DNA"/>
</dbReference>
<sequence length="99" mass="11173">MRSLPNRIKPYAVEATRTSTKSSAENDARSFCCEQTYRHCKALGLVLVVLVAQVDELRLELVLDFAKGRDGCRLGDMRLAEIRRLFGSLLRVTLGSEMR</sequence>